<protein>
    <submittedName>
        <fullName evidence="2">Pol-like protein</fullName>
    </submittedName>
</protein>
<proteinExistence type="predicted"/>
<evidence type="ECO:0000259" key="1">
    <source>
        <dbReference type="PROSITE" id="PS50878"/>
    </source>
</evidence>
<name>A0AAV4FJM0_9GAST</name>
<organism evidence="2 3">
    <name type="scientific">Elysia marginata</name>
    <dbReference type="NCBI Taxonomy" id="1093978"/>
    <lineage>
        <taxon>Eukaryota</taxon>
        <taxon>Metazoa</taxon>
        <taxon>Spiralia</taxon>
        <taxon>Lophotrochozoa</taxon>
        <taxon>Mollusca</taxon>
        <taxon>Gastropoda</taxon>
        <taxon>Heterobranchia</taxon>
        <taxon>Euthyneura</taxon>
        <taxon>Panpulmonata</taxon>
        <taxon>Sacoglossa</taxon>
        <taxon>Placobranchoidea</taxon>
        <taxon>Plakobranchidae</taxon>
        <taxon>Elysia</taxon>
    </lineage>
</organism>
<feature type="domain" description="Reverse transcriptase" evidence="1">
    <location>
        <begin position="44"/>
        <end position="316"/>
    </location>
</feature>
<dbReference type="InterPro" id="IPR000477">
    <property type="entry name" value="RT_dom"/>
</dbReference>
<keyword evidence="3" id="KW-1185">Reference proteome</keyword>
<dbReference type="PROSITE" id="PS50878">
    <property type="entry name" value="RT_POL"/>
    <property type="match status" value="1"/>
</dbReference>
<dbReference type="EMBL" id="BMAT01004426">
    <property type="protein sequence ID" value="GFR73216.1"/>
    <property type="molecule type" value="Genomic_DNA"/>
</dbReference>
<dbReference type="AlphaFoldDB" id="A0AAV4FJM0"/>
<dbReference type="Proteomes" id="UP000762676">
    <property type="component" value="Unassembled WGS sequence"/>
</dbReference>
<dbReference type="PANTHER" id="PTHR31635">
    <property type="entry name" value="REVERSE TRANSCRIPTASE DOMAIN-CONTAINING PROTEIN-RELATED"/>
    <property type="match status" value="1"/>
</dbReference>
<gene>
    <name evidence="2" type="ORF">ElyMa_002132500</name>
</gene>
<evidence type="ECO:0000313" key="3">
    <source>
        <dbReference type="Proteomes" id="UP000762676"/>
    </source>
</evidence>
<dbReference type="InterPro" id="IPR043502">
    <property type="entry name" value="DNA/RNA_pol_sf"/>
</dbReference>
<sequence length="348" mass="39819">MDELERAVFSFKSNSSPGLDGLTAEFYKTFWNEIKHDLYSSYAYSSTSQTLSFSQTVGVTTLIHKSSALPRNKLEHWRPITVTNVDYKIIAKVLANRLKTILPQIISTNQSGFMKGRNIAQTIRQIDDVLQMAKIKGTSGYILALDFSKCFERVNHDYVVYSLQKFRFGENFINWIRILMSNDRGCINNGGWLTDFFDLEQDLRQGCPMSPLLYLIAAELLSLKIQQTPTIKGINIPKSTDTYKLLQYADDTILFLKDQTDLREALAQIKVFSTFSGLILNQQKSQILPMTNNTIQLEDTFGMKVTNRVKILGIHFCTGMSASEVKENYENLAEKIDIQIKQWSRRNL</sequence>
<accession>A0AAV4FJM0</accession>
<evidence type="ECO:0000313" key="2">
    <source>
        <dbReference type="EMBL" id="GFR73216.1"/>
    </source>
</evidence>
<dbReference type="SUPFAM" id="SSF56672">
    <property type="entry name" value="DNA/RNA polymerases"/>
    <property type="match status" value="1"/>
</dbReference>
<comment type="caution">
    <text evidence="2">The sequence shown here is derived from an EMBL/GenBank/DDBJ whole genome shotgun (WGS) entry which is preliminary data.</text>
</comment>
<dbReference type="Pfam" id="PF00078">
    <property type="entry name" value="RVT_1"/>
    <property type="match status" value="1"/>
</dbReference>
<reference evidence="2 3" key="1">
    <citation type="journal article" date="2021" name="Elife">
        <title>Chloroplast acquisition without the gene transfer in kleptoplastic sea slugs, Plakobranchus ocellatus.</title>
        <authorList>
            <person name="Maeda T."/>
            <person name="Takahashi S."/>
            <person name="Yoshida T."/>
            <person name="Shimamura S."/>
            <person name="Takaki Y."/>
            <person name="Nagai Y."/>
            <person name="Toyoda A."/>
            <person name="Suzuki Y."/>
            <person name="Arimoto A."/>
            <person name="Ishii H."/>
            <person name="Satoh N."/>
            <person name="Nishiyama T."/>
            <person name="Hasebe M."/>
            <person name="Maruyama T."/>
            <person name="Minagawa J."/>
            <person name="Obokata J."/>
            <person name="Shigenobu S."/>
        </authorList>
    </citation>
    <scope>NUCLEOTIDE SEQUENCE [LARGE SCALE GENOMIC DNA]</scope>
</reference>
<dbReference type="PANTHER" id="PTHR31635:SF196">
    <property type="entry name" value="REVERSE TRANSCRIPTASE DOMAIN-CONTAINING PROTEIN-RELATED"/>
    <property type="match status" value="1"/>
</dbReference>
<dbReference type="CDD" id="cd01650">
    <property type="entry name" value="RT_nLTR_like"/>
    <property type="match status" value="1"/>
</dbReference>